<keyword evidence="1" id="KW-0677">Repeat</keyword>
<dbReference type="AlphaFoldDB" id="A0A438I572"/>
<dbReference type="SUPFAM" id="SSF52540">
    <property type="entry name" value="P-loop containing nucleoside triphosphate hydrolases"/>
    <property type="match status" value="1"/>
</dbReference>
<evidence type="ECO:0000256" key="4">
    <source>
        <dbReference type="SAM" id="Phobius"/>
    </source>
</evidence>
<dbReference type="InterPro" id="IPR055414">
    <property type="entry name" value="LRR_R13L4/SHOC2-like"/>
</dbReference>
<feature type="domain" description="NB-ARC" evidence="5">
    <location>
        <begin position="310"/>
        <end position="466"/>
    </location>
</feature>
<dbReference type="InterPro" id="IPR027417">
    <property type="entry name" value="P-loop_NTPase"/>
</dbReference>
<dbReference type="InterPro" id="IPR002182">
    <property type="entry name" value="NB-ARC"/>
</dbReference>
<dbReference type="SUPFAM" id="SSF52058">
    <property type="entry name" value="L domain-like"/>
    <property type="match status" value="1"/>
</dbReference>
<dbReference type="InterPro" id="IPR032675">
    <property type="entry name" value="LRR_dom_sf"/>
</dbReference>
<dbReference type="InterPro" id="IPR044974">
    <property type="entry name" value="Disease_R_plants"/>
</dbReference>
<dbReference type="Pfam" id="PF23559">
    <property type="entry name" value="WHD_DRP"/>
    <property type="match status" value="1"/>
</dbReference>
<feature type="region of interest" description="Disordered" evidence="3">
    <location>
        <begin position="272"/>
        <end position="302"/>
    </location>
</feature>
<proteinExistence type="predicted"/>
<evidence type="ECO:0000256" key="1">
    <source>
        <dbReference type="ARBA" id="ARBA00022737"/>
    </source>
</evidence>
<evidence type="ECO:0000256" key="2">
    <source>
        <dbReference type="ARBA" id="ARBA00022821"/>
    </source>
</evidence>
<dbReference type="Gene3D" id="3.40.50.300">
    <property type="entry name" value="P-loop containing nucleotide triphosphate hydrolases"/>
    <property type="match status" value="1"/>
</dbReference>
<evidence type="ECO:0000256" key="3">
    <source>
        <dbReference type="SAM" id="MobiDB-lite"/>
    </source>
</evidence>
<feature type="compositionally biased region" description="Polar residues" evidence="3">
    <location>
        <begin position="274"/>
        <end position="289"/>
    </location>
</feature>
<evidence type="ECO:0000313" key="8">
    <source>
        <dbReference type="EMBL" id="RVW91827.1"/>
    </source>
</evidence>
<keyword evidence="4" id="KW-0472">Membrane</keyword>
<name>A0A438I572_VITVI</name>
<dbReference type="Pfam" id="PF23598">
    <property type="entry name" value="LRR_14"/>
    <property type="match status" value="1"/>
</dbReference>
<feature type="transmembrane region" description="Helical" evidence="4">
    <location>
        <begin position="23"/>
        <end position="43"/>
    </location>
</feature>
<dbReference type="Gene3D" id="1.10.8.430">
    <property type="entry name" value="Helical domain of apoptotic protease-activating factors"/>
    <property type="match status" value="1"/>
</dbReference>
<evidence type="ECO:0000259" key="7">
    <source>
        <dbReference type="Pfam" id="PF23598"/>
    </source>
</evidence>
<sequence length="1111" mass="126534">MKVAASTQSFAVRGRLHLGSMKWLLSFVGGMVSYSFLKMLAAYSTRKQREEAWRMMAEGRNEEAKEMRHRNTTMKMNDTPDWDTIDRDWDAIDRARRGPMDPKRVDARSLKYSYVPEELMDVAYDFEDVIDDLILRSVANQRRIGNWERWLLLVRIHKKLELIMSKIPALPHLPYCIEACSACPSNYSIEEIVCGREGISSASSGGNSSLYQEEGHAGTRQTQNTTAHEKKLDGTFQGISFGFWQIEIQDKLAVEMDKIYAKIQNLSIHRPTAVNPQGQSRNPNYTLGSTERIPRQPTTQEPDLASFGDDVHAMIARLLTDDQNFRVIPIMGMQGIGKTTLANLIYNHKAVVDHFPFAAWRSDGYRFQLRNKGELMQSGRSQCRVWSNQYEMQRLIPFLINDRSLIVVDNWNFLVDDLEMLPDALNGSRIILTTCETKLPPNLKMKSDPHPLRLRTNEESWALFTHALKFSIPPELLKLKDEIAKRCGGLPLLIVKLAEALSHKDATIEEWSTALQQFHHDQQQLWPNTLYKIHKDLSLYMRRCLFYFTLFPQDFDIPARRLITLWVAEDLVQPEGENETPEDVAERCLNLLIAQGMVQVTKKKLNGNVKMVQLPDALRQDWSSKAQQATFLGVHTNTRSELSLGTSRIRRLVDHLDKEDISFDHIHGDYNTTSTSLTPYYEDVLSFLSFDTRKESKPGEEVGNFLRQSISSGGFLVLLVLDLENVFRPKLPEAIGKLTRLRYLGLRSTFLEVLPSSISKLQNVQILDMKHTSINTLPDSIWKLQQLRHLYLSESYRSKLMLQHGTNFPTFLQTLCGLFVDEETLVRDGLDRLLSIRKLGLTMSSKQEAMSLQLQAVVDWVLKLNQLRSLRLKSIDENNQPWDLELKPLVSLVNLSYIYLLGRLMNPSIMSQFPYSLIDLTLSGSGLVEDPMQSLDKLPNLRSLKLLAKSYLGKNMLCSLGGFPQLRVLNLWKLEQLEEWNVEKGALQALQHLEIRFCRSLKILPAELLHRTLLKIEVIPAYPSASSSSFGVKPSCTTLEVKGDRSKTWILHPCRMARARGSLGVCTETGDDELCVCGDAILFCKTGLTGSTCQVAQIRSRAAHLFLASDG</sequence>
<dbReference type="PANTHER" id="PTHR23155:SF955">
    <property type="entry name" value="AAA+ ATPASE DOMAIN-CONTAINING PROTEIN"/>
    <property type="match status" value="1"/>
</dbReference>
<evidence type="ECO:0000259" key="5">
    <source>
        <dbReference type="Pfam" id="PF00931"/>
    </source>
</evidence>
<dbReference type="PANTHER" id="PTHR23155">
    <property type="entry name" value="DISEASE RESISTANCE PROTEIN RP"/>
    <property type="match status" value="1"/>
</dbReference>
<feature type="domain" description="Disease resistance R13L4/SHOC-2-like LRR" evidence="7">
    <location>
        <begin position="713"/>
        <end position="997"/>
    </location>
</feature>
<dbReference type="InterPro" id="IPR036388">
    <property type="entry name" value="WH-like_DNA-bd_sf"/>
</dbReference>
<dbReference type="Proteomes" id="UP000288805">
    <property type="component" value="Unassembled WGS sequence"/>
</dbReference>
<comment type="caution">
    <text evidence="8">The sequence shown here is derived from an EMBL/GenBank/DDBJ whole genome shotgun (WGS) entry which is preliminary data.</text>
</comment>
<keyword evidence="2" id="KW-0611">Plant defense</keyword>
<dbReference type="Pfam" id="PF00931">
    <property type="entry name" value="NB-ARC"/>
    <property type="match status" value="1"/>
</dbReference>
<protein>
    <submittedName>
        <fullName evidence="8">Disease resistance RPP8-like protein 3</fullName>
    </submittedName>
</protein>
<evidence type="ECO:0000259" key="6">
    <source>
        <dbReference type="Pfam" id="PF23559"/>
    </source>
</evidence>
<keyword evidence="4" id="KW-0812">Transmembrane</keyword>
<reference evidence="8 9" key="1">
    <citation type="journal article" date="2018" name="PLoS Genet.">
        <title>Population sequencing reveals clonal diversity and ancestral inbreeding in the grapevine cultivar Chardonnay.</title>
        <authorList>
            <person name="Roach M.J."/>
            <person name="Johnson D.L."/>
            <person name="Bohlmann J."/>
            <person name="van Vuuren H.J."/>
            <person name="Jones S.J."/>
            <person name="Pretorius I.S."/>
            <person name="Schmidt S.A."/>
            <person name="Borneman A.R."/>
        </authorList>
    </citation>
    <scope>NUCLEOTIDE SEQUENCE [LARGE SCALE GENOMIC DNA]</scope>
    <source>
        <strain evidence="9">cv. Chardonnay</strain>
        <tissue evidence="8">Leaf</tissue>
    </source>
</reference>
<dbReference type="PRINTS" id="PR00364">
    <property type="entry name" value="DISEASERSIST"/>
</dbReference>
<evidence type="ECO:0000313" key="9">
    <source>
        <dbReference type="Proteomes" id="UP000288805"/>
    </source>
</evidence>
<feature type="region of interest" description="Disordered" evidence="3">
    <location>
        <begin position="204"/>
        <end position="226"/>
    </location>
</feature>
<dbReference type="GO" id="GO:0043531">
    <property type="term" value="F:ADP binding"/>
    <property type="evidence" value="ECO:0007669"/>
    <property type="project" value="InterPro"/>
</dbReference>
<keyword evidence="4" id="KW-1133">Transmembrane helix</keyword>
<dbReference type="InterPro" id="IPR042197">
    <property type="entry name" value="Apaf_helical"/>
</dbReference>
<dbReference type="GO" id="GO:0051707">
    <property type="term" value="P:response to other organism"/>
    <property type="evidence" value="ECO:0007669"/>
    <property type="project" value="UniProtKB-ARBA"/>
</dbReference>
<dbReference type="GO" id="GO:0006952">
    <property type="term" value="P:defense response"/>
    <property type="evidence" value="ECO:0007669"/>
    <property type="project" value="UniProtKB-KW"/>
</dbReference>
<dbReference type="InterPro" id="IPR058922">
    <property type="entry name" value="WHD_DRP"/>
</dbReference>
<gene>
    <name evidence="8" type="primary">RPP8L3_1</name>
    <name evidence="8" type="ORF">CK203_030263</name>
</gene>
<organism evidence="8 9">
    <name type="scientific">Vitis vinifera</name>
    <name type="common">Grape</name>
    <dbReference type="NCBI Taxonomy" id="29760"/>
    <lineage>
        <taxon>Eukaryota</taxon>
        <taxon>Viridiplantae</taxon>
        <taxon>Streptophyta</taxon>
        <taxon>Embryophyta</taxon>
        <taxon>Tracheophyta</taxon>
        <taxon>Spermatophyta</taxon>
        <taxon>Magnoliopsida</taxon>
        <taxon>eudicotyledons</taxon>
        <taxon>Gunneridae</taxon>
        <taxon>Pentapetalae</taxon>
        <taxon>rosids</taxon>
        <taxon>Vitales</taxon>
        <taxon>Vitaceae</taxon>
        <taxon>Viteae</taxon>
        <taxon>Vitis</taxon>
    </lineage>
</organism>
<feature type="domain" description="Disease resistance protein winged helix" evidence="6">
    <location>
        <begin position="550"/>
        <end position="617"/>
    </location>
</feature>
<dbReference type="EMBL" id="QGNW01000141">
    <property type="protein sequence ID" value="RVW91827.1"/>
    <property type="molecule type" value="Genomic_DNA"/>
</dbReference>
<accession>A0A438I572</accession>
<dbReference type="Gene3D" id="1.10.10.10">
    <property type="entry name" value="Winged helix-like DNA-binding domain superfamily/Winged helix DNA-binding domain"/>
    <property type="match status" value="1"/>
</dbReference>
<dbReference type="Gene3D" id="3.80.10.10">
    <property type="entry name" value="Ribonuclease Inhibitor"/>
    <property type="match status" value="1"/>
</dbReference>